<evidence type="ECO:0000256" key="1">
    <source>
        <dbReference type="ARBA" id="ARBA00022536"/>
    </source>
</evidence>
<dbReference type="InterPro" id="IPR000742">
    <property type="entry name" value="EGF"/>
</dbReference>
<evidence type="ECO:0000259" key="4">
    <source>
        <dbReference type="PROSITE" id="PS01186"/>
    </source>
</evidence>
<reference evidence="5" key="4">
    <citation type="submission" date="2025-09" db="UniProtKB">
        <authorList>
            <consortium name="Ensembl"/>
        </authorList>
    </citation>
    <scope>IDENTIFICATION</scope>
</reference>
<dbReference type="Proteomes" id="UP000018467">
    <property type="component" value="Unassembled WGS sequence"/>
</dbReference>
<evidence type="ECO:0000256" key="2">
    <source>
        <dbReference type="ARBA" id="ARBA00022737"/>
    </source>
</evidence>
<sequence>VKPVPWDINECALWNHGCSLGCENIPGSYFCTCPEGYLLLPDTKTCRGKLFATSLPLQCLILDCSIILNAKDSCNFTLPPQSTCFFHFQ</sequence>
<dbReference type="Ensembl" id="ENSAMXT00000040608.1">
    <property type="protein sequence ID" value="ENSAMXP00000041454.1"/>
    <property type="gene ID" value="ENSAMXG00000037193.1"/>
</dbReference>
<reference evidence="5" key="3">
    <citation type="submission" date="2025-08" db="UniProtKB">
        <authorList>
            <consortium name="Ensembl"/>
        </authorList>
    </citation>
    <scope>IDENTIFICATION</scope>
</reference>
<dbReference type="STRING" id="7994.ENSAMXP00000041454"/>
<proteinExistence type="predicted"/>
<dbReference type="GO" id="GO:0005509">
    <property type="term" value="F:calcium ion binding"/>
    <property type="evidence" value="ECO:0007669"/>
    <property type="project" value="InterPro"/>
</dbReference>
<dbReference type="AlphaFoldDB" id="A0A3B1JJH4"/>
<name>A0A3B1JJH4_ASTMX</name>
<evidence type="ECO:0000313" key="6">
    <source>
        <dbReference type="Proteomes" id="UP000018467"/>
    </source>
</evidence>
<dbReference type="PROSITE" id="PS01186">
    <property type="entry name" value="EGF_2"/>
    <property type="match status" value="1"/>
</dbReference>
<reference evidence="6" key="2">
    <citation type="journal article" date="2014" name="Nat. Commun.">
        <title>The cavefish genome reveals candidate genes for eye loss.</title>
        <authorList>
            <person name="McGaugh S.E."/>
            <person name="Gross J.B."/>
            <person name="Aken B."/>
            <person name="Blin M."/>
            <person name="Borowsky R."/>
            <person name="Chalopin D."/>
            <person name="Hinaux H."/>
            <person name="Jeffery W.R."/>
            <person name="Keene A."/>
            <person name="Ma L."/>
            <person name="Minx P."/>
            <person name="Murphy D."/>
            <person name="O'Quin K.E."/>
            <person name="Retaux S."/>
            <person name="Rohner N."/>
            <person name="Searle S.M."/>
            <person name="Stahl B.A."/>
            <person name="Tabin C."/>
            <person name="Volff J.N."/>
            <person name="Yoshizawa M."/>
            <person name="Warren W.C."/>
        </authorList>
    </citation>
    <scope>NUCLEOTIDE SEQUENCE [LARGE SCALE GENOMIC DNA]</scope>
    <source>
        <strain evidence="6">female</strain>
    </source>
</reference>
<dbReference type="Pfam" id="PF14670">
    <property type="entry name" value="FXa_inhibition"/>
    <property type="match status" value="1"/>
</dbReference>
<keyword evidence="3" id="KW-1015">Disulfide bond</keyword>
<dbReference type="SMART" id="SM00181">
    <property type="entry name" value="EGF"/>
    <property type="match status" value="1"/>
</dbReference>
<keyword evidence="6" id="KW-1185">Reference proteome</keyword>
<reference evidence="6" key="1">
    <citation type="submission" date="2013-03" db="EMBL/GenBank/DDBJ databases">
        <authorList>
            <person name="Jeffery W."/>
            <person name="Warren W."/>
            <person name="Wilson R.K."/>
        </authorList>
    </citation>
    <scope>NUCLEOTIDE SEQUENCE</scope>
    <source>
        <strain evidence="6">female</strain>
    </source>
</reference>
<feature type="domain" description="EGF-like" evidence="4">
    <location>
        <begin position="31"/>
        <end position="46"/>
    </location>
</feature>
<dbReference type="SMART" id="SM00179">
    <property type="entry name" value="EGF_CA"/>
    <property type="match status" value="1"/>
</dbReference>
<accession>A0A3B1JJH4</accession>
<keyword evidence="1" id="KW-0245">EGF-like domain</keyword>
<dbReference type="SUPFAM" id="SSF57196">
    <property type="entry name" value="EGF/Laminin"/>
    <property type="match status" value="1"/>
</dbReference>
<dbReference type="Gene3D" id="2.10.25.10">
    <property type="entry name" value="Laminin"/>
    <property type="match status" value="1"/>
</dbReference>
<protein>
    <recommendedName>
        <fullName evidence="4">EGF-like domain-containing protein</fullName>
    </recommendedName>
</protein>
<dbReference type="InParanoid" id="A0A3B1JJH4"/>
<evidence type="ECO:0000256" key="3">
    <source>
        <dbReference type="ARBA" id="ARBA00023157"/>
    </source>
</evidence>
<dbReference type="Bgee" id="ENSAMXG00000037193">
    <property type="expression patterns" value="Expressed in bone element and 2 other cell types or tissues"/>
</dbReference>
<dbReference type="FunFam" id="2.10.25.10:FF:000010">
    <property type="entry name" value="Pro-epidermal growth factor"/>
    <property type="match status" value="1"/>
</dbReference>
<organism evidence="5 6">
    <name type="scientific">Astyanax mexicanus</name>
    <name type="common">Blind cave fish</name>
    <name type="synonym">Astyanax fasciatus mexicanus</name>
    <dbReference type="NCBI Taxonomy" id="7994"/>
    <lineage>
        <taxon>Eukaryota</taxon>
        <taxon>Metazoa</taxon>
        <taxon>Chordata</taxon>
        <taxon>Craniata</taxon>
        <taxon>Vertebrata</taxon>
        <taxon>Euteleostomi</taxon>
        <taxon>Actinopterygii</taxon>
        <taxon>Neopterygii</taxon>
        <taxon>Teleostei</taxon>
        <taxon>Ostariophysi</taxon>
        <taxon>Characiformes</taxon>
        <taxon>Characoidei</taxon>
        <taxon>Acestrorhamphidae</taxon>
        <taxon>Acestrorhamphinae</taxon>
        <taxon>Astyanax</taxon>
    </lineage>
</organism>
<dbReference type="InterPro" id="IPR018097">
    <property type="entry name" value="EGF_Ca-bd_CS"/>
</dbReference>
<dbReference type="PROSITE" id="PS01187">
    <property type="entry name" value="EGF_CA"/>
    <property type="match status" value="1"/>
</dbReference>
<evidence type="ECO:0000313" key="5">
    <source>
        <dbReference type="Ensembl" id="ENSAMXP00000041454.1"/>
    </source>
</evidence>
<keyword evidence="2" id="KW-0677">Repeat</keyword>
<dbReference type="InterPro" id="IPR001881">
    <property type="entry name" value="EGF-like_Ca-bd_dom"/>
</dbReference>